<keyword evidence="3 5" id="KW-1133">Transmembrane helix</keyword>
<proteinExistence type="predicted"/>
<reference evidence="7 8" key="1">
    <citation type="journal article" date="2015" name="Genome Announc.">
        <title>Draft Genome Sequence of Filamentous Marine Cyanobacterium Lyngbya confervoides Strain BDU141951.</title>
        <authorList>
            <person name="Chandrababunaidu M.M."/>
            <person name="Sen D."/>
            <person name="Tripathy S."/>
        </authorList>
    </citation>
    <scope>NUCLEOTIDE SEQUENCE [LARGE SCALE GENOMIC DNA]</scope>
    <source>
        <strain evidence="7 8">BDU141951</strain>
    </source>
</reference>
<dbReference type="PANTHER" id="PTHR37422">
    <property type="entry name" value="TEICHURONIC ACID BIOSYNTHESIS PROTEIN TUAE"/>
    <property type="match status" value="1"/>
</dbReference>
<keyword evidence="7" id="KW-0436">Ligase</keyword>
<feature type="transmembrane region" description="Helical" evidence="5">
    <location>
        <begin position="458"/>
        <end position="480"/>
    </location>
</feature>
<feature type="transmembrane region" description="Helical" evidence="5">
    <location>
        <begin position="131"/>
        <end position="152"/>
    </location>
</feature>
<feature type="transmembrane region" description="Helical" evidence="5">
    <location>
        <begin position="218"/>
        <end position="233"/>
    </location>
</feature>
<dbReference type="AlphaFoldDB" id="A0ABD4T480"/>
<feature type="transmembrane region" description="Helical" evidence="5">
    <location>
        <begin position="192"/>
        <end position="211"/>
    </location>
</feature>
<evidence type="ECO:0000256" key="5">
    <source>
        <dbReference type="SAM" id="Phobius"/>
    </source>
</evidence>
<dbReference type="InterPro" id="IPR007016">
    <property type="entry name" value="O-antigen_ligase-rel_domated"/>
</dbReference>
<dbReference type="EMBL" id="JTHE03000061">
    <property type="protein sequence ID" value="MCM1983288.1"/>
    <property type="molecule type" value="Genomic_DNA"/>
</dbReference>
<dbReference type="PANTHER" id="PTHR37422:SF23">
    <property type="entry name" value="TEICHURONIC ACID BIOSYNTHESIS PROTEIN TUAE"/>
    <property type="match status" value="1"/>
</dbReference>
<gene>
    <name evidence="7" type="ORF">QQ91_0010720</name>
</gene>
<feature type="transmembrane region" description="Helical" evidence="5">
    <location>
        <begin position="362"/>
        <end position="382"/>
    </location>
</feature>
<dbReference type="InterPro" id="IPR051533">
    <property type="entry name" value="WaaL-like"/>
</dbReference>
<dbReference type="Gene3D" id="1.25.40.10">
    <property type="entry name" value="Tetratricopeptide repeat domain"/>
    <property type="match status" value="1"/>
</dbReference>
<feature type="domain" description="O-antigen ligase-related" evidence="6">
    <location>
        <begin position="224"/>
        <end position="369"/>
    </location>
</feature>
<dbReference type="GO" id="GO:0016020">
    <property type="term" value="C:membrane"/>
    <property type="evidence" value="ECO:0007669"/>
    <property type="project" value="UniProtKB-SubCell"/>
</dbReference>
<evidence type="ECO:0000256" key="2">
    <source>
        <dbReference type="ARBA" id="ARBA00022692"/>
    </source>
</evidence>
<dbReference type="Proteomes" id="UP000031561">
    <property type="component" value="Unassembled WGS sequence"/>
</dbReference>
<dbReference type="RefSeq" id="WP_166274936.1">
    <property type="nucleotide sequence ID" value="NZ_JTHE03000061.1"/>
</dbReference>
<keyword evidence="8" id="KW-1185">Reference proteome</keyword>
<comment type="caution">
    <text evidence="7">The sequence shown here is derived from an EMBL/GenBank/DDBJ whole genome shotgun (WGS) entry which is preliminary data.</text>
</comment>
<sequence>MESYPSVPVSKSHSRPSAIALLGVGLYGLLTLLADSSSLQVSWPWVFIVQVGLMLPWVWLIRSLGMHPTWTGLGFGLDLGVGLGIAGWGLSHLASPAPQSSVWYGWAMLGSVGALYGLNQHLTLHRTPVKLLQWQGALSGAFILTSLGLWTWQTLLPEQARLQELRSLGLEIPFNFSVLELRNWAPIGHQNYGAGYLVLSLPLLVGLSITAKTLGQRLIWGLGVGLGLVALYTTSSRGGWLGLAMAGILGLSAVLSSRKVSIAMRGLMGLALGLVLGGTLLSNNRLRSLLSFSALGQSGGETAFRWITHVTGWKMGLDHPIFGAGPGSVPLLYQAYRPAWAGQEAEWVYQLHSTPAQIWAEFGAWGIALGLGLTGWLIYWGVRLWRSPQLVGRDRILAGSVLAGLAGYGGVCLTDYQLDIVAIVGVLIVYGGCLLALLRQTFPQPGAISPSPPIRRMLPWGLVGLLIAMGLWITPVLRAWQLSSLGFAALQAQDVAEFQAKLERSHQLAPWEPYYLHQLAWNLGHAGLQAPNPEDQQRLIQASQAYFQKSLQVSPHQEFAYSNLGWLQLLTGQPEAVQTFVQATQLLPGKRLAFNSLGLSLLQQGKSDLAVQAFSLELLRNPIWLTSPVWRSPQLQSLVPQVQALTRHRYQEILRQTQHPALIAYVHRCLGTLDWWQGNLDQARLHWQQGGNGLGLDLLKVIQNQPASSAAPILKAWQDPNRRTAWIEQALLGATQAPPLPSQVAAIANSMNQAQSLDQWIKQLAPVREYRRERTGFGVLSRHIDGPAPVDYVPIVENLAMTLFFADFLPSPQYDAQLDGLLQPEREALWRSIAPAEASP</sequence>
<evidence type="ECO:0000259" key="6">
    <source>
        <dbReference type="Pfam" id="PF04932"/>
    </source>
</evidence>
<dbReference type="GO" id="GO:0016874">
    <property type="term" value="F:ligase activity"/>
    <property type="evidence" value="ECO:0007669"/>
    <property type="project" value="UniProtKB-KW"/>
</dbReference>
<feature type="transmembrane region" description="Helical" evidence="5">
    <location>
        <begin position="262"/>
        <end position="281"/>
    </location>
</feature>
<dbReference type="SUPFAM" id="SSF48452">
    <property type="entry name" value="TPR-like"/>
    <property type="match status" value="1"/>
</dbReference>
<evidence type="ECO:0000256" key="4">
    <source>
        <dbReference type="ARBA" id="ARBA00023136"/>
    </source>
</evidence>
<evidence type="ECO:0000256" key="3">
    <source>
        <dbReference type="ARBA" id="ARBA00022989"/>
    </source>
</evidence>
<evidence type="ECO:0000313" key="8">
    <source>
        <dbReference type="Proteomes" id="UP000031561"/>
    </source>
</evidence>
<dbReference type="Pfam" id="PF04932">
    <property type="entry name" value="Wzy_C"/>
    <property type="match status" value="1"/>
</dbReference>
<accession>A0ABD4T480</accession>
<comment type="subcellular location">
    <subcellularLocation>
        <location evidence="1">Membrane</location>
        <topology evidence="1">Multi-pass membrane protein</topology>
    </subcellularLocation>
</comment>
<feature type="transmembrane region" description="Helical" evidence="5">
    <location>
        <begin position="102"/>
        <end position="119"/>
    </location>
</feature>
<feature type="transmembrane region" description="Helical" evidence="5">
    <location>
        <begin position="18"/>
        <end position="36"/>
    </location>
</feature>
<name>A0ABD4T480_9CYAN</name>
<feature type="transmembrane region" description="Helical" evidence="5">
    <location>
        <begin position="72"/>
        <end position="90"/>
    </location>
</feature>
<feature type="transmembrane region" description="Helical" evidence="5">
    <location>
        <begin position="417"/>
        <end position="438"/>
    </location>
</feature>
<organism evidence="7 8">
    <name type="scientific">Lyngbya confervoides BDU141951</name>
    <dbReference type="NCBI Taxonomy" id="1574623"/>
    <lineage>
        <taxon>Bacteria</taxon>
        <taxon>Bacillati</taxon>
        <taxon>Cyanobacteriota</taxon>
        <taxon>Cyanophyceae</taxon>
        <taxon>Oscillatoriophycideae</taxon>
        <taxon>Oscillatoriales</taxon>
        <taxon>Microcoleaceae</taxon>
        <taxon>Lyngbya</taxon>
    </lineage>
</organism>
<feature type="transmembrane region" description="Helical" evidence="5">
    <location>
        <begin position="42"/>
        <end position="60"/>
    </location>
</feature>
<protein>
    <submittedName>
        <fullName evidence="7">O-antigen ligase family protein</fullName>
    </submittedName>
</protein>
<keyword evidence="2 5" id="KW-0812">Transmembrane</keyword>
<evidence type="ECO:0000256" key="1">
    <source>
        <dbReference type="ARBA" id="ARBA00004141"/>
    </source>
</evidence>
<keyword evidence="4 5" id="KW-0472">Membrane</keyword>
<evidence type="ECO:0000313" key="7">
    <source>
        <dbReference type="EMBL" id="MCM1983288.1"/>
    </source>
</evidence>
<dbReference type="InterPro" id="IPR011990">
    <property type="entry name" value="TPR-like_helical_dom_sf"/>
</dbReference>